<organism evidence="2 3">
    <name type="scientific">Oikopleura dioica</name>
    <name type="common">Tunicate</name>
    <dbReference type="NCBI Taxonomy" id="34765"/>
    <lineage>
        <taxon>Eukaryota</taxon>
        <taxon>Metazoa</taxon>
        <taxon>Chordata</taxon>
        <taxon>Tunicata</taxon>
        <taxon>Appendicularia</taxon>
        <taxon>Copelata</taxon>
        <taxon>Oikopleuridae</taxon>
        <taxon>Oikopleura</taxon>
    </lineage>
</organism>
<evidence type="ECO:0000256" key="1">
    <source>
        <dbReference type="SAM" id="MobiDB-lite"/>
    </source>
</evidence>
<evidence type="ECO:0000313" key="2">
    <source>
        <dbReference type="EMBL" id="CAG5105236.1"/>
    </source>
</evidence>
<reference evidence="2 3" key="1">
    <citation type="submission" date="2021-04" db="EMBL/GenBank/DDBJ databases">
        <authorList>
            <person name="Bliznina A."/>
        </authorList>
    </citation>
    <scope>NUCLEOTIDE SEQUENCE [LARGE SCALE GENOMIC DNA]</scope>
</reference>
<protein>
    <submittedName>
        <fullName evidence="2">Oidioi.mRNA.OKI2018_I69.chr1.g1949.t1.cds</fullName>
    </submittedName>
</protein>
<proteinExistence type="predicted"/>
<evidence type="ECO:0000313" key="3">
    <source>
        <dbReference type="Proteomes" id="UP001158576"/>
    </source>
</evidence>
<name>A0ABN7SPJ8_OIKDI</name>
<dbReference type="EMBL" id="OU015566">
    <property type="protein sequence ID" value="CAG5105236.1"/>
    <property type="molecule type" value="Genomic_DNA"/>
</dbReference>
<gene>
    <name evidence="2" type="ORF">OKIOD_LOCUS10714</name>
</gene>
<feature type="region of interest" description="Disordered" evidence="1">
    <location>
        <begin position="1"/>
        <end position="20"/>
    </location>
</feature>
<sequence length="268" mass="30759">MSENGDVLMSKHENNEESIPVDQRSIKVTISSNLDPIVFEIAGDDNVDFIKQNILAELEKRGRPQKASDLILIKDDEVLDNGAEEIHFLTNGETELKLDLKFPHRLKRQRSSAEMNEIRKRNALTSKTLLRNCILLQKNFNACIESSVKNMDPKDRALIENDGYEDKEEPTGCDLGEMTLELANSMRSWTFQLEKMGKILTTIDSVKDSREAYENEYVRRLIQNNMDAMRFLYPLSEQFTHFVVPLGDEPPRKLSVLPDIVKDSLKND</sequence>
<keyword evidence="3" id="KW-1185">Reference proteome</keyword>
<accession>A0ABN7SPJ8</accession>
<dbReference type="Proteomes" id="UP001158576">
    <property type="component" value="Chromosome 1"/>
</dbReference>